<dbReference type="AlphaFoldDB" id="E8U9Y4"/>
<dbReference type="OrthoDB" id="69796at2"/>
<evidence type="ECO:0008006" key="3">
    <source>
        <dbReference type="Google" id="ProtNLM"/>
    </source>
</evidence>
<sequence length="86" mass="9136" precursor="true">MSSPEFMGLVQSLQASAEAALGDLNAASALARRDGLGVSDERARQVAQRSLNLLVTLAEKTRGNLTFDEADVLTNAIHALRTRLGN</sequence>
<gene>
    <name evidence="1" type="ordered locus">Deima_2235</name>
</gene>
<reference evidence="2" key="2">
    <citation type="submission" date="2011-01" db="EMBL/GenBank/DDBJ databases">
        <title>The complete genome of Deinococcus maricopensis DSM 21211.</title>
        <authorList>
            <consortium name="US DOE Joint Genome Institute (JGI-PGF)"/>
            <person name="Lucas S."/>
            <person name="Copeland A."/>
            <person name="Lapidus A."/>
            <person name="Goodwin L."/>
            <person name="Pitluck S."/>
            <person name="Kyrpides N."/>
            <person name="Mavromatis K."/>
            <person name="Pagani I."/>
            <person name="Ivanova N."/>
            <person name="Ovchinnikova G."/>
            <person name="Zeytun A."/>
            <person name="Detter J.C."/>
            <person name="Han C."/>
            <person name="Land M."/>
            <person name="Hauser L."/>
            <person name="Markowitz V."/>
            <person name="Cheng J.-F."/>
            <person name="Hugenholtz P."/>
            <person name="Woyke T."/>
            <person name="Wu D."/>
            <person name="Pukall R."/>
            <person name="Gehrich-Schroeter G."/>
            <person name="Brambilla E."/>
            <person name="Klenk H.-P."/>
            <person name="Eisen J.A."/>
        </authorList>
    </citation>
    <scope>NUCLEOTIDE SEQUENCE [LARGE SCALE GENOMIC DNA]</scope>
    <source>
        <strain evidence="2">DSM 21211 / LMG 22137 / NRRL B-23946 / LB-34</strain>
    </source>
</reference>
<keyword evidence="2" id="KW-1185">Reference proteome</keyword>
<dbReference type="EMBL" id="CP002454">
    <property type="protein sequence ID" value="ADV67873.1"/>
    <property type="molecule type" value="Genomic_DNA"/>
</dbReference>
<dbReference type="eggNOG" id="ENOG502ZS64">
    <property type="taxonomic scope" value="Bacteria"/>
</dbReference>
<dbReference type="RefSeq" id="WP_013557378.1">
    <property type="nucleotide sequence ID" value="NC_014958.1"/>
</dbReference>
<dbReference type="KEGG" id="dmr:Deima_2235"/>
<dbReference type="Pfam" id="PF08899">
    <property type="entry name" value="DUF1844"/>
    <property type="match status" value="1"/>
</dbReference>
<organism evidence="1 2">
    <name type="scientific">Deinococcus maricopensis (strain DSM 21211 / LMG 22137 / NRRL B-23946 / LB-34)</name>
    <dbReference type="NCBI Taxonomy" id="709986"/>
    <lineage>
        <taxon>Bacteria</taxon>
        <taxon>Thermotogati</taxon>
        <taxon>Deinococcota</taxon>
        <taxon>Deinococci</taxon>
        <taxon>Deinococcales</taxon>
        <taxon>Deinococcaceae</taxon>
        <taxon>Deinococcus</taxon>
    </lineage>
</organism>
<evidence type="ECO:0000313" key="2">
    <source>
        <dbReference type="Proteomes" id="UP000008635"/>
    </source>
</evidence>
<protein>
    <recommendedName>
        <fullName evidence="3">DUF1844 domain-containing protein</fullName>
    </recommendedName>
</protein>
<proteinExistence type="predicted"/>
<dbReference type="InterPro" id="IPR014995">
    <property type="entry name" value="DUF1844"/>
</dbReference>
<accession>E8U9Y4</accession>
<evidence type="ECO:0000313" key="1">
    <source>
        <dbReference type="EMBL" id="ADV67873.1"/>
    </source>
</evidence>
<dbReference type="Proteomes" id="UP000008635">
    <property type="component" value="Chromosome"/>
</dbReference>
<reference evidence="1 2" key="1">
    <citation type="journal article" date="2011" name="Stand. Genomic Sci.">
        <title>Complete genome sequence of Deinococcus maricopensis type strain (LB-34).</title>
        <authorList>
            <person name="Pukall R."/>
            <person name="Zeytun A."/>
            <person name="Lucas S."/>
            <person name="Lapidus A."/>
            <person name="Hammon N."/>
            <person name="Deshpande S."/>
            <person name="Nolan M."/>
            <person name="Cheng J.F."/>
            <person name="Pitluck S."/>
            <person name="Liolios K."/>
            <person name="Pagani I."/>
            <person name="Mikhailova N."/>
            <person name="Ivanova N."/>
            <person name="Mavromatis K."/>
            <person name="Pati A."/>
            <person name="Tapia R."/>
            <person name="Han C."/>
            <person name="Goodwin L."/>
            <person name="Chen A."/>
            <person name="Palaniappan K."/>
            <person name="Land M."/>
            <person name="Hauser L."/>
            <person name="Chang Y.J."/>
            <person name="Jeffries C.D."/>
            <person name="Brambilla E.M."/>
            <person name="Rohde M."/>
            <person name="Goker M."/>
            <person name="Detter J.C."/>
            <person name="Woyke T."/>
            <person name="Bristow J."/>
            <person name="Eisen J.A."/>
            <person name="Markowitz V."/>
            <person name="Hugenholtz P."/>
            <person name="Kyrpides N.C."/>
            <person name="Klenk H.P."/>
        </authorList>
    </citation>
    <scope>NUCLEOTIDE SEQUENCE [LARGE SCALE GENOMIC DNA]</scope>
    <source>
        <strain evidence="2">DSM 21211 / LMG 22137 / NRRL B-23946 / LB-34</strain>
    </source>
</reference>
<dbReference type="STRING" id="709986.Deima_2235"/>
<dbReference type="HOGENOM" id="CLU_168847_0_0_0"/>
<name>E8U9Y4_DEIML</name>